<keyword evidence="2" id="KW-0547">Nucleotide-binding</keyword>
<evidence type="ECO:0000313" key="5">
    <source>
        <dbReference type="EMBL" id="MBO1926286.1"/>
    </source>
</evidence>
<keyword evidence="1" id="KW-0813">Transport</keyword>
<dbReference type="RefSeq" id="WP_208147002.1">
    <property type="nucleotide sequence ID" value="NZ_JAGETV010000002.1"/>
</dbReference>
<gene>
    <name evidence="5" type="ORF">J3998_01745</name>
</gene>
<sequence length="316" mass="34725">MSAVEFCNVRKHYADLQALKGVSFSVEEGSFFGLLGPNGAGKSTLINAMSGLVVPSSGSIKVMGKDVISDYRETRRSLGLVPQELIADPFFNIRELLKLQSGYFGLKGAKQNAWIDELLERLALTDKADSLTHQLSGGMKRRALIAMSLVHKPQVLVLDEPTAGVDVDLRRTLWEFTRELHKNGHTIILTTHYLEEAEALCDKVAIMQKGQIKALDKTSALLSKHAYRYLKVSVPQSYLQQQAPLPPALQNLLVEDEASALVFKVDKEVALGEILGQLHQAQVPVEDISSRDATLEEVFIDLTADSGEVQQGEGKC</sequence>
<dbReference type="InterPro" id="IPR017871">
    <property type="entry name" value="ABC_transporter-like_CS"/>
</dbReference>
<proteinExistence type="predicted"/>
<dbReference type="InterPro" id="IPR003593">
    <property type="entry name" value="AAA+_ATPase"/>
</dbReference>
<organism evidence="5 6">
    <name type="scientific">Thiomicrorhabdus marina</name>
    <dbReference type="NCBI Taxonomy" id="2818442"/>
    <lineage>
        <taxon>Bacteria</taxon>
        <taxon>Pseudomonadati</taxon>
        <taxon>Pseudomonadota</taxon>
        <taxon>Gammaproteobacteria</taxon>
        <taxon>Thiotrichales</taxon>
        <taxon>Piscirickettsiaceae</taxon>
        <taxon>Thiomicrorhabdus</taxon>
    </lineage>
</organism>
<reference evidence="5 6" key="1">
    <citation type="submission" date="2021-03" db="EMBL/GenBank/DDBJ databases">
        <title>Thiomicrorhabdus sp.nov.,novel sulfur-oxidizing bacteria isolated from coastal sediment.</title>
        <authorList>
            <person name="Liu X."/>
        </authorList>
    </citation>
    <scope>NUCLEOTIDE SEQUENCE [LARGE SCALE GENOMIC DNA]</scope>
    <source>
        <strain evidence="5 6">6S2-11</strain>
    </source>
</reference>
<comment type="caution">
    <text evidence="5">The sequence shown here is derived from an EMBL/GenBank/DDBJ whole genome shotgun (WGS) entry which is preliminary data.</text>
</comment>
<dbReference type="PANTHER" id="PTHR42711">
    <property type="entry name" value="ABC TRANSPORTER ATP-BINDING PROTEIN"/>
    <property type="match status" value="1"/>
</dbReference>
<evidence type="ECO:0000256" key="2">
    <source>
        <dbReference type="ARBA" id="ARBA00022741"/>
    </source>
</evidence>
<evidence type="ECO:0000256" key="1">
    <source>
        <dbReference type="ARBA" id="ARBA00022448"/>
    </source>
</evidence>
<dbReference type="Proteomes" id="UP000664835">
    <property type="component" value="Unassembled WGS sequence"/>
</dbReference>
<dbReference type="InterPro" id="IPR003439">
    <property type="entry name" value="ABC_transporter-like_ATP-bd"/>
</dbReference>
<keyword evidence="3 5" id="KW-0067">ATP-binding</keyword>
<dbReference type="Gene3D" id="3.40.50.300">
    <property type="entry name" value="P-loop containing nucleotide triphosphate hydrolases"/>
    <property type="match status" value="1"/>
</dbReference>
<dbReference type="Pfam" id="PF00005">
    <property type="entry name" value="ABC_tran"/>
    <property type="match status" value="1"/>
</dbReference>
<accession>A0ABS3Q1W2</accession>
<dbReference type="PROSITE" id="PS50893">
    <property type="entry name" value="ABC_TRANSPORTER_2"/>
    <property type="match status" value="1"/>
</dbReference>
<dbReference type="GO" id="GO:0005524">
    <property type="term" value="F:ATP binding"/>
    <property type="evidence" value="ECO:0007669"/>
    <property type="project" value="UniProtKB-KW"/>
</dbReference>
<dbReference type="InterPro" id="IPR050763">
    <property type="entry name" value="ABC_transporter_ATP-binding"/>
</dbReference>
<dbReference type="PANTHER" id="PTHR42711:SF10">
    <property type="entry name" value="ABC TRANSPORTER ATP-BINDING PROTEIN"/>
    <property type="match status" value="1"/>
</dbReference>
<name>A0ABS3Q1W2_9GAMM</name>
<dbReference type="SUPFAM" id="SSF52540">
    <property type="entry name" value="P-loop containing nucleoside triphosphate hydrolases"/>
    <property type="match status" value="1"/>
</dbReference>
<feature type="domain" description="ABC transporter" evidence="4">
    <location>
        <begin position="4"/>
        <end position="234"/>
    </location>
</feature>
<dbReference type="PROSITE" id="PS00211">
    <property type="entry name" value="ABC_TRANSPORTER_1"/>
    <property type="match status" value="1"/>
</dbReference>
<dbReference type="InterPro" id="IPR027417">
    <property type="entry name" value="P-loop_NTPase"/>
</dbReference>
<protein>
    <submittedName>
        <fullName evidence="5">ABC transporter ATP-binding protein</fullName>
    </submittedName>
</protein>
<evidence type="ECO:0000256" key="3">
    <source>
        <dbReference type="ARBA" id="ARBA00022840"/>
    </source>
</evidence>
<keyword evidence="6" id="KW-1185">Reference proteome</keyword>
<evidence type="ECO:0000259" key="4">
    <source>
        <dbReference type="PROSITE" id="PS50893"/>
    </source>
</evidence>
<evidence type="ECO:0000313" key="6">
    <source>
        <dbReference type="Proteomes" id="UP000664835"/>
    </source>
</evidence>
<dbReference type="EMBL" id="JAGETV010000002">
    <property type="protein sequence ID" value="MBO1926286.1"/>
    <property type="molecule type" value="Genomic_DNA"/>
</dbReference>
<dbReference type="SMART" id="SM00382">
    <property type="entry name" value="AAA"/>
    <property type="match status" value="1"/>
</dbReference>